<keyword evidence="1" id="KW-0812">Transmembrane</keyword>
<reference evidence="2" key="1">
    <citation type="submission" date="2024-03" db="EMBL/GenBank/DDBJ databases">
        <title>Complete genome sequence of Mycoplasma felifaucium Z921 isolated from the trachea of a cheetah.</title>
        <authorList>
            <person name="Spergser J."/>
        </authorList>
    </citation>
    <scope>NUCLEOTIDE SEQUENCE [LARGE SCALE GENOMIC DNA]</scope>
    <source>
        <strain evidence="2">Z921</strain>
    </source>
</reference>
<sequence length="317" mass="36332">MRKVAIVHDTNTTYPWVLKNLKMTSAIASFVSITDALNWYITYKIESLISLYDEKKTLVGQIAYINQDGEWLLMASSSGFEKKVDYLALCQMFNIDPISHLKRETDEELRNTNKDLIYEYLNDPKTYFIDKYNTIKKPLADDYLNNEARSKIFELRIKNSINKDDFTRTHQFTNTTNIFTGESVILSNVIDGKTSKDSDIKKDAENKTYDSTIVMGVENAQDKTAIAESTKNMQAESEFFAVNNDGSDASIKNDPYNIYDDNDISTVRLDKLSKRKGAKAGKIFALVLLTILLLAGILMLVWYCLEVFQIINWVSWM</sequence>
<name>A0ABZ2RP78_9BACT</name>
<dbReference type="NCBIfam" id="NF045932">
    <property type="entry name" value="MAG3090_fam_N"/>
    <property type="match status" value="1"/>
</dbReference>
<evidence type="ECO:0000313" key="3">
    <source>
        <dbReference type="Proteomes" id="UP001477443"/>
    </source>
</evidence>
<keyword evidence="3" id="KW-1185">Reference proteome</keyword>
<proteinExistence type="predicted"/>
<dbReference type="EMBL" id="CP148067">
    <property type="protein sequence ID" value="WXL28843.1"/>
    <property type="molecule type" value="Genomic_DNA"/>
</dbReference>
<organism evidence="2 3">
    <name type="scientific">Mycoplasmopsis felifaucium</name>
    <dbReference type="NCBI Taxonomy" id="35768"/>
    <lineage>
        <taxon>Bacteria</taxon>
        <taxon>Bacillati</taxon>
        <taxon>Mycoplasmatota</taxon>
        <taxon>Mycoplasmoidales</taxon>
        <taxon>Metamycoplasmataceae</taxon>
        <taxon>Mycoplasmopsis</taxon>
    </lineage>
</organism>
<dbReference type="RefSeq" id="WP_338822391.1">
    <property type="nucleotide sequence ID" value="NZ_CP148067.1"/>
</dbReference>
<feature type="transmembrane region" description="Helical" evidence="1">
    <location>
        <begin position="283"/>
        <end position="311"/>
    </location>
</feature>
<evidence type="ECO:0000256" key="1">
    <source>
        <dbReference type="SAM" id="Phobius"/>
    </source>
</evidence>
<keyword evidence="1" id="KW-0472">Membrane</keyword>
<keyword evidence="1" id="KW-1133">Transmembrane helix</keyword>
<accession>A0ABZ2RP78</accession>
<dbReference type="Proteomes" id="UP001477443">
    <property type="component" value="Chromosome"/>
</dbReference>
<evidence type="ECO:0000313" key="2">
    <source>
        <dbReference type="EMBL" id="WXL28843.1"/>
    </source>
</evidence>
<gene>
    <name evidence="2" type="ORF">WG617_02305</name>
</gene>
<protein>
    <submittedName>
        <fullName evidence="2">Uncharacterized protein</fullName>
    </submittedName>
</protein>